<evidence type="ECO:0000256" key="1">
    <source>
        <dbReference type="SAM" id="SignalP"/>
    </source>
</evidence>
<comment type="caution">
    <text evidence="2">The sequence shown here is derived from an EMBL/GenBank/DDBJ whole genome shotgun (WGS) entry which is preliminary data.</text>
</comment>
<keyword evidence="1" id="KW-0732">Signal</keyword>
<feature type="signal peptide" evidence="1">
    <location>
        <begin position="1"/>
        <end position="15"/>
    </location>
</feature>
<reference evidence="2" key="1">
    <citation type="submission" date="2023-06" db="EMBL/GenBank/DDBJ databases">
        <title>Genome-scale phylogeny and comparative genomics of the fungal order Sordariales.</title>
        <authorList>
            <consortium name="Lawrence Berkeley National Laboratory"/>
            <person name="Hensen N."/>
            <person name="Bonometti L."/>
            <person name="Westerberg I."/>
            <person name="Brannstrom I.O."/>
            <person name="Guillou S."/>
            <person name="Cros-Aarteil S."/>
            <person name="Calhoun S."/>
            <person name="Haridas S."/>
            <person name="Kuo A."/>
            <person name="Mondo S."/>
            <person name="Pangilinan J."/>
            <person name="Riley R."/>
            <person name="Labutti K."/>
            <person name="Andreopoulos B."/>
            <person name="Lipzen A."/>
            <person name="Chen C."/>
            <person name="Yanf M."/>
            <person name="Daum C."/>
            <person name="Ng V."/>
            <person name="Clum A."/>
            <person name="Steindorff A."/>
            <person name="Ohm R."/>
            <person name="Martin F."/>
            <person name="Silar P."/>
            <person name="Natvig D."/>
            <person name="Lalanne C."/>
            <person name="Gautier V."/>
            <person name="Ament-Velasquez S.L."/>
            <person name="Kruys A."/>
            <person name="Hutchinson M.I."/>
            <person name="Powell A.J."/>
            <person name="Barry K."/>
            <person name="Miller A.N."/>
            <person name="Grigoriev I.V."/>
            <person name="Debuchy R."/>
            <person name="Gladieux P."/>
            <person name="Thoren M.H."/>
            <person name="Johannesson H."/>
        </authorList>
    </citation>
    <scope>NUCLEOTIDE SEQUENCE</scope>
    <source>
        <strain evidence="2">SMH4607-1</strain>
    </source>
</reference>
<gene>
    <name evidence="2" type="ORF">B0H67DRAFT_175447</name>
</gene>
<accession>A0AA40AQD4</accession>
<dbReference type="AlphaFoldDB" id="A0AA40AQD4"/>
<evidence type="ECO:0000313" key="2">
    <source>
        <dbReference type="EMBL" id="KAK0720071.1"/>
    </source>
</evidence>
<keyword evidence="3" id="KW-1185">Reference proteome</keyword>
<protein>
    <submittedName>
        <fullName evidence="2">Uncharacterized protein</fullName>
    </submittedName>
</protein>
<sequence length="52" mass="6032">MVELIMLVFFSCSRTILLSTESSTQSRVMVHGRVWPIRWQRSADCHSLFDSS</sequence>
<evidence type="ECO:0000313" key="3">
    <source>
        <dbReference type="Proteomes" id="UP001172102"/>
    </source>
</evidence>
<dbReference type="EMBL" id="JAUKUA010000003">
    <property type="protein sequence ID" value="KAK0720071.1"/>
    <property type="molecule type" value="Genomic_DNA"/>
</dbReference>
<proteinExistence type="predicted"/>
<dbReference type="Proteomes" id="UP001172102">
    <property type="component" value="Unassembled WGS sequence"/>
</dbReference>
<feature type="chain" id="PRO_5041245972" evidence="1">
    <location>
        <begin position="16"/>
        <end position="52"/>
    </location>
</feature>
<name>A0AA40AQD4_9PEZI</name>
<organism evidence="2 3">
    <name type="scientific">Lasiosphaeris hirsuta</name>
    <dbReference type="NCBI Taxonomy" id="260670"/>
    <lineage>
        <taxon>Eukaryota</taxon>
        <taxon>Fungi</taxon>
        <taxon>Dikarya</taxon>
        <taxon>Ascomycota</taxon>
        <taxon>Pezizomycotina</taxon>
        <taxon>Sordariomycetes</taxon>
        <taxon>Sordariomycetidae</taxon>
        <taxon>Sordariales</taxon>
        <taxon>Lasiosphaeriaceae</taxon>
        <taxon>Lasiosphaeris</taxon>
    </lineage>
</organism>